<dbReference type="EMBL" id="LNCD01000051">
    <property type="protein sequence ID" value="KWV55674.1"/>
    <property type="molecule type" value="Genomic_DNA"/>
</dbReference>
<keyword evidence="3" id="KW-1185">Reference proteome</keyword>
<reference evidence="2 3" key="1">
    <citation type="submission" date="2015-11" db="EMBL/GenBank/DDBJ databases">
        <title>Draft Genome Sequence of the Strain BR 10423 (Rhizobium sp.) isolated from nodules of Mimosa pudica.</title>
        <authorList>
            <person name="Barauna A.C."/>
            <person name="Zilli J.E."/>
            <person name="Simoes-Araujo J.L."/>
            <person name="Reis V.M."/>
            <person name="James E.K."/>
            <person name="Reis F.B.Jr."/>
            <person name="Rouws L.F."/>
            <person name="Passos S.R."/>
            <person name="Gois S.R."/>
        </authorList>
    </citation>
    <scope>NUCLEOTIDE SEQUENCE [LARGE SCALE GENOMIC DNA]</scope>
    <source>
        <strain evidence="2 3">BR10423</strain>
    </source>
</reference>
<dbReference type="NCBIfam" id="NF004633">
    <property type="entry name" value="PRK05978.1"/>
    <property type="match status" value="1"/>
</dbReference>
<sequence>MTTTSSDQTIRYGSNEEAERPLGRSIKRGMMNTCPACGSGKLFKSFLKPVDNCAACGEAMYHHRSDDLPPYLAIVVIGHVIIGGYMATDLVWPMPLWLTFAIWTPITLIATLLIIQPIKGGVIGLQWALKMHGFGGQTDDHDAYEIPGRKR</sequence>
<proteinExistence type="predicted"/>
<keyword evidence="1" id="KW-0812">Transmembrane</keyword>
<dbReference type="AlphaFoldDB" id="A0A109JV46"/>
<feature type="transmembrane region" description="Helical" evidence="1">
    <location>
        <begin position="68"/>
        <end position="88"/>
    </location>
</feature>
<dbReference type="RefSeq" id="WP_062369649.1">
    <property type="nucleotide sequence ID" value="NZ_LNCD01000051.1"/>
</dbReference>
<organism evidence="2 3">
    <name type="scientific">Rhizobium altiplani</name>
    <dbReference type="NCBI Taxonomy" id="1864509"/>
    <lineage>
        <taxon>Bacteria</taxon>
        <taxon>Pseudomonadati</taxon>
        <taxon>Pseudomonadota</taxon>
        <taxon>Alphaproteobacteria</taxon>
        <taxon>Hyphomicrobiales</taxon>
        <taxon>Rhizobiaceae</taxon>
        <taxon>Rhizobium/Agrobacterium group</taxon>
        <taxon>Rhizobium</taxon>
    </lineage>
</organism>
<dbReference type="Pfam" id="PF06170">
    <property type="entry name" value="DUF983"/>
    <property type="match status" value="1"/>
</dbReference>
<protein>
    <recommendedName>
        <fullName evidence="4">Zinc-finger protein</fullName>
    </recommendedName>
</protein>
<accession>A0A109JV46</accession>
<dbReference type="OrthoDB" id="9799456at2"/>
<evidence type="ECO:0000256" key="1">
    <source>
        <dbReference type="SAM" id="Phobius"/>
    </source>
</evidence>
<gene>
    <name evidence="2" type="ORF">AS026_37150</name>
</gene>
<evidence type="ECO:0008006" key="4">
    <source>
        <dbReference type="Google" id="ProtNLM"/>
    </source>
</evidence>
<name>A0A109JV46_9HYPH</name>
<dbReference type="InterPro" id="IPR009325">
    <property type="entry name" value="DUF983"/>
</dbReference>
<keyword evidence="1" id="KW-1133">Transmembrane helix</keyword>
<comment type="caution">
    <text evidence="2">The sequence shown here is derived from an EMBL/GenBank/DDBJ whole genome shotgun (WGS) entry which is preliminary data.</text>
</comment>
<dbReference type="Proteomes" id="UP000068164">
    <property type="component" value="Unassembled WGS sequence"/>
</dbReference>
<feature type="transmembrane region" description="Helical" evidence="1">
    <location>
        <begin position="94"/>
        <end position="115"/>
    </location>
</feature>
<evidence type="ECO:0000313" key="2">
    <source>
        <dbReference type="EMBL" id="KWV55674.1"/>
    </source>
</evidence>
<evidence type="ECO:0000313" key="3">
    <source>
        <dbReference type="Proteomes" id="UP000068164"/>
    </source>
</evidence>
<keyword evidence="1" id="KW-0472">Membrane</keyword>